<evidence type="ECO:0000313" key="4">
    <source>
        <dbReference type="Proteomes" id="UP001055153"/>
    </source>
</evidence>
<name>A0ABQ4SD83_9HYPH</name>
<sequence>MSIRSAIARLLTALAVLGLVAGASVAPAQARALPGGTVHWDVANQPDGVATPNVAPMPDDMPCCDPGPSNPDCRDTEACPFAATCAAKIVPGILPTPAVGSDPVAPAPLPVRQDHTRPSLAAAPQAPPPKSRS</sequence>
<gene>
    <name evidence="3" type="ORF">GMJLKIPL_2963</name>
</gene>
<evidence type="ECO:0000256" key="2">
    <source>
        <dbReference type="SAM" id="SignalP"/>
    </source>
</evidence>
<keyword evidence="2" id="KW-0732">Signal</keyword>
<accession>A0ABQ4SD83</accession>
<dbReference type="Proteomes" id="UP001055153">
    <property type="component" value="Unassembled WGS sequence"/>
</dbReference>
<reference evidence="3" key="2">
    <citation type="submission" date="2021-08" db="EMBL/GenBank/DDBJ databases">
        <authorList>
            <person name="Tani A."/>
            <person name="Ola A."/>
            <person name="Ogura Y."/>
            <person name="Katsura K."/>
            <person name="Hayashi T."/>
        </authorList>
    </citation>
    <scope>NUCLEOTIDE SEQUENCE</scope>
    <source>
        <strain evidence="3">DSM 17168</strain>
    </source>
</reference>
<dbReference type="EMBL" id="BPQQ01000033">
    <property type="protein sequence ID" value="GJE01034.1"/>
    <property type="molecule type" value="Genomic_DNA"/>
</dbReference>
<feature type="region of interest" description="Disordered" evidence="1">
    <location>
        <begin position="97"/>
        <end position="133"/>
    </location>
</feature>
<feature type="chain" id="PRO_5045513517" evidence="2">
    <location>
        <begin position="29"/>
        <end position="133"/>
    </location>
</feature>
<feature type="signal peptide" evidence="2">
    <location>
        <begin position="1"/>
        <end position="28"/>
    </location>
</feature>
<protein>
    <submittedName>
        <fullName evidence="3">Uncharacterized protein</fullName>
    </submittedName>
</protein>
<evidence type="ECO:0000313" key="3">
    <source>
        <dbReference type="EMBL" id="GJE01034.1"/>
    </source>
</evidence>
<evidence type="ECO:0000256" key="1">
    <source>
        <dbReference type="SAM" id="MobiDB-lite"/>
    </source>
</evidence>
<keyword evidence="4" id="KW-1185">Reference proteome</keyword>
<reference evidence="3" key="1">
    <citation type="journal article" date="2021" name="Front. Microbiol.">
        <title>Comprehensive Comparative Genomics and Phenotyping of Methylobacterium Species.</title>
        <authorList>
            <person name="Alessa O."/>
            <person name="Ogura Y."/>
            <person name="Fujitani Y."/>
            <person name="Takami H."/>
            <person name="Hayashi T."/>
            <person name="Sahin N."/>
            <person name="Tani A."/>
        </authorList>
    </citation>
    <scope>NUCLEOTIDE SEQUENCE</scope>
    <source>
        <strain evidence="3">DSM 17168</strain>
    </source>
</reference>
<proteinExistence type="predicted"/>
<comment type="caution">
    <text evidence="3">The sequence shown here is derived from an EMBL/GenBank/DDBJ whole genome shotgun (WGS) entry which is preliminary data.</text>
</comment>
<organism evidence="3 4">
    <name type="scientific">Methylobacterium isbiliense</name>
    <dbReference type="NCBI Taxonomy" id="315478"/>
    <lineage>
        <taxon>Bacteria</taxon>
        <taxon>Pseudomonadati</taxon>
        <taxon>Pseudomonadota</taxon>
        <taxon>Alphaproteobacteria</taxon>
        <taxon>Hyphomicrobiales</taxon>
        <taxon>Methylobacteriaceae</taxon>
        <taxon>Methylobacterium</taxon>
    </lineage>
</organism>